<evidence type="ECO:0000256" key="1">
    <source>
        <dbReference type="SAM" id="MobiDB-lite"/>
    </source>
</evidence>
<feature type="compositionally biased region" description="Polar residues" evidence="1">
    <location>
        <begin position="23"/>
        <end position="40"/>
    </location>
</feature>
<evidence type="ECO:0000256" key="2">
    <source>
        <dbReference type="SAM" id="SignalP"/>
    </source>
</evidence>
<feature type="region of interest" description="Disordered" evidence="1">
    <location>
        <begin position="20"/>
        <end position="40"/>
    </location>
</feature>
<feature type="signal peptide" evidence="2">
    <location>
        <begin position="1"/>
        <end position="25"/>
    </location>
</feature>
<organism evidence="4 5">
    <name type="scientific">Tumebacillus lipolyticus</name>
    <dbReference type="NCBI Taxonomy" id="1280370"/>
    <lineage>
        <taxon>Bacteria</taxon>
        <taxon>Bacillati</taxon>
        <taxon>Bacillota</taxon>
        <taxon>Bacilli</taxon>
        <taxon>Bacillales</taxon>
        <taxon>Alicyclobacillaceae</taxon>
        <taxon>Tumebacillus</taxon>
    </lineage>
</organism>
<evidence type="ECO:0000313" key="5">
    <source>
        <dbReference type="Proteomes" id="UP001597343"/>
    </source>
</evidence>
<dbReference type="PROSITE" id="PS51257">
    <property type="entry name" value="PROKAR_LIPOPROTEIN"/>
    <property type="match status" value="1"/>
</dbReference>
<dbReference type="Pfam" id="PF13115">
    <property type="entry name" value="YtkA"/>
    <property type="match status" value="1"/>
</dbReference>
<evidence type="ECO:0000259" key="3">
    <source>
        <dbReference type="Pfam" id="PF13115"/>
    </source>
</evidence>
<feature type="chain" id="PRO_5045064737" evidence="2">
    <location>
        <begin position="26"/>
        <end position="133"/>
    </location>
</feature>
<proteinExistence type="predicted"/>
<reference evidence="5" key="1">
    <citation type="journal article" date="2019" name="Int. J. Syst. Evol. Microbiol.">
        <title>The Global Catalogue of Microorganisms (GCM) 10K type strain sequencing project: providing services to taxonomists for standard genome sequencing and annotation.</title>
        <authorList>
            <consortium name="The Broad Institute Genomics Platform"/>
            <consortium name="The Broad Institute Genome Sequencing Center for Infectious Disease"/>
            <person name="Wu L."/>
            <person name="Ma J."/>
        </authorList>
    </citation>
    <scope>NUCLEOTIDE SEQUENCE [LARGE SCALE GENOMIC DNA]</scope>
    <source>
        <strain evidence="5">CGMCC 1.13574</strain>
    </source>
</reference>
<name>A0ABW4ZWV2_9BACL</name>
<comment type="caution">
    <text evidence="4">The sequence shown here is derived from an EMBL/GenBank/DDBJ whole genome shotgun (WGS) entry which is preliminary data.</text>
</comment>
<accession>A0ABW4ZWV2</accession>
<evidence type="ECO:0000313" key="4">
    <source>
        <dbReference type="EMBL" id="MFD2169936.1"/>
    </source>
</evidence>
<dbReference type="Proteomes" id="UP001597343">
    <property type="component" value="Unassembled WGS sequence"/>
</dbReference>
<dbReference type="RefSeq" id="WP_386045470.1">
    <property type="nucleotide sequence ID" value="NZ_JBHUIO010000005.1"/>
</dbReference>
<dbReference type="EMBL" id="JBHUIO010000005">
    <property type="protein sequence ID" value="MFD2169936.1"/>
    <property type="molecule type" value="Genomic_DNA"/>
</dbReference>
<gene>
    <name evidence="4" type="ORF">ACFSOY_08005</name>
</gene>
<dbReference type="InterPro" id="IPR032693">
    <property type="entry name" value="YtkA-like_dom"/>
</dbReference>
<feature type="domain" description="YtkA-like" evidence="3">
    <location>
        <begin position="36"/>
        <end position="115"/>
    </location>
</feature>
<keyword evidence="5" id="KW-1185">Reference proteome</keyword>
<keyword evidence="2" id="KW-0732">Signal</keyword>
<protein>
    <submittedName>
        <fullName evidence="4">FixH family protein</fullName>
    </submittedName>
</protein>
<sequence>MKWKLWVAVSAIVAMTSVGCGSDQAQDPHQAHGSNAPQKLTINFATNPSPVKVGEEAELVANISQGDAKVEDAKVEFEIWRGEEKHETLKATGKDGVYSLKKSFAEAGKYQVTIHTTTKEIHQMPTVSFEVVK</sequence>